<dbReference type="Proteomes" id="UP000239560">
    <property type="component" value="Unassembled WGS sequence"/>
</dbReference>
<feature type="region of interest" description="Disordered" evidence="4">
    <location>
        <begin position="639"/>
        <end position="658"/>
    </location>
</feature>
<dbReference type="PANTHER" id="PTHR11702:SF31">
    <property type="entry name" value="MITOCHONDRIAL RIBOSOME-ASSOCIATED GTPASE 2"/>
    <property type="match status" value="1"/>
</dbReference>
<feature type="domain" description="OBG-type G" evidence="5">
    <location>
        <begin position="351"/>
        <end position="631"/>
    </location>
</feature>
<feature type="coiled-coil region" evidence="3">
    <location>
        <begin position="152"/>
        <end position="186"/>
    </location>
</feature>
<dbReference type="GO" id="GO:0003924">
    <property type="term" value="F:GTPase activity"/>
    <property type="evidence" value="ECO:0007669"/>
    <property type="project" value="InterPro"/>
</dbReference>
<dbReference type="InterPro" id="IPR027417">
    <property type="entry name" value="P-loop_NTPase"/>
</dbReference>
<dbReference type="InterPro" id="IPR031167">
    <property type="entry name" value="G_OBG"/>
</dbReference>
<feature type="domain" description="Obg" evidence="6">
    <location>
        <begin position="53"/>
        <end position="350"/>
    </location>
</feature>
<dbReference type="PANTHER" id="PTHR11702">
    <property type="entry name" value="DEVELOPMENTALLY REGULATED GTP-BINDING PROTEIN-RELATED"/>
    <property type="match status" value="1"/>
</dbReference>
<keyword evidence="1" id="KW-0547">Nucleotide-binding</keyword>
<proteinExistence type="predicted"/>
<evidence type="ECO:0000259" key="6">
    <source>
        <dbReference type="PROSITE" id="PS51883"/>
    </source>
</evidence>
<reference evidence="7 9" key="1">
    <citation type="submission" date="2015-07" db="EMBL/GenBank/DDBJ databases">
        <authorList>
            <person name="Cajimat M.N.B."/>
            <person name="Milazzo M.L."/>
            <person name="Fulhorst C.F."/>
        </authorList>
    </citation>
    <scope>NUCLEOTIDE SEQUENCE [LARGE SCALE GENOMIC DNA]</scope>
    <source>
        <strain evidence="7">Single colony</strain>
    </source>
</reference>
<dbReference type="SUPFAM" id="SSF52540">
    <property type="entry name" value="P-loop containing nucleoside triphosphate hydrolases"/>
    <property type="match status" value="1"/>
</dbReference>
<evidence type="ECO:0000256" key="1">
    <source>
        <dbReference type="ARBA" id="ARBA00022741"/>
    </source>
</evidence>
<evidence type="ECO:0000313" key="9">
    <source>
        <dbReference type="Proteomes" id="UP000199069"/>
    </source>
</evidence>
<dbReference type="OMA" id="HYPRAEE"/>
<evidence type="ECO:0000259" key="5">
    <source>
        <dbReference type="PROSITE" id="PS51710"/>
    </source>
</evidence>
<dbReference type="PROSITE" id="PS51710">
    <property type="entry name" value="G_OBG"/>
    <property type="match status" value="1"/>
</dbReference>
<dbReference type="AlphaFoldDB" id="A0A0K3C9D0"/>
<reference evidence="8 10" key="2">
    <citation type="journal article" date="2018" name="Elife">
        <title>Functional genomics of lipid metabolism in the oleaginous yeast Rhodosporidium toruloides.</title>
        <authorList>
            <person name="Coradetti S.T."/>
            <person name="Pinel D."/>
            <person name="Geiselman G."/>
            <person name="Ito M."/>
            <person name="Mondo S."/>
            <person name="Reilly M.C."/>
            <person name="Cheng Y.F."/>
            <person name="Bauer S."/>
            <person name="Grigoriev I."/>
            <person name="Gladden J.M."/>
            <person name="Simmons B.A."/>
            <person name="Brem R."/>
            <person name="Arkin A.P."/>
            <person name="Skerker J.M."/>
        </authorList>
    </citation>
    <scope>NUCLEOTIDE SEQUENCE [LARGE SCALE GENOMIC DNA]</scope>
    <source>
        <strain evidence="8 10">NBRC 0880</strain>
    </source>
</reference>
<name>A0A0K3C9D0_RHOTO</name>
<evidence type="ECO:0000256" key="2">
    <source>
        <dbReference type="ARBA" id="ARBA00023134"/>
    </source>
</evidence>
<dbReference type="Gene3D" id="3.40.50.300">
    <property type="entry name" value="P-loop containing nucleotide triphosphate hydrolases"/>
    <property type="match status" value="1"/>
</dbReference>
<evidence type="ECO:0000256" key="4">
    <source>
        <dbReference type="SAM" id="MobiDB-lite"/>
    </source>
</evidence>
<dbReference type="InterPro" id="IPR045086">
    <property type="entry name" value="OBG_GTPase"/>
</dbReference>
<dbReference type="GO" id="GO:0042254">
    <property type="term" value="P:ribosome biogenesis"/>
    <property type="evidence" value="ECO:0007669"/>
    <property type="project" value="UniProtKB-UniRule"/>
</dbReference>
<dbReference type="Pfam" id="PF01926">
    <property type="entry name" value="MMR_HSR1"/>
    <property type="match status" value="1"/>
</dbReference>
<accession>A0A0K3C9D0</accession>
<feature type="compositionally biased region" description="Basic and acidic residues" evidence="4">
    <location>
        <begin position="428"/>
        <end position="449"/>
    </location>
</feature>
<protein>
    <submittedName>
        <fullName evidence="7 8">GTPase</fullName>
    </submittedName>
</protein>
<dbReference type="GO" id="GO:0005525">
    <property type="term" value="F:GTP binding"/>
    <property type="evidence" value="ECO:0007669"/>
    <property type="project" value="UniProtKB-KW"/>
</dbReference>
<dbReference type="InterPro" id="IPR036726">
    <property type="entry name" value="GTP1_OBG_dom_sf"/>
</dbReference>
<dbReference type="PRINTS" id="PR00326">
    <property type="entry name" value="GTP1OBG"/>
</dbReference>
<feature type="region of interest" description="Disordered" evidence="4">
    <location>
        <begin position="405"/>
        <end position="449"/>
    </location>
</feature>
<keyword evidence="2" id="KW-0342">GTP-binding</keyword>
<dbReference type="OrthoDB" id="347018at2759"/>
<gene>
    <name evidence="7" type="primary">FGENESH: predicted gene_2.160</name>
    <name evidence="8" type="ORF">AAT19DRAFT_12085</name>
    <name evidence="7" type="ORF">BN2166_0009910</name>
</gene>
<dbReference type="Proteomes" id="UP000199069">
    <property type="component" value="Unassembled WGS sequence"/>
</dbReference>
<dbReference type="GO" id="GO:0005739">
    <property type="term" value="C:mitochondrion"/>
    <property type="evidence" value="ECO:0007669"/>
    <property type="project" value="TreeGrafter"/>
</dbReference>
<dbReference type="SUPFAM" id="SSF82051">
    <property type="entry name" value="Obg GTP-binding protein N-terminal domain"/>
    <property type="match status" value="1"/>
</dbReference>
<organism evidence="7 9">
    <name type="scientific">Rhodotorula toruloides</name>
    <name type="common">Yeast</name>
    <name type="synonym">Rhodosporidium toruloides</name>
    <dbReference type="NCBI Taxonomy" id="5286"/>
    <lineage>
        <taxon>Eukaryota</taxon>
        <taxon>Fungi</taxon>
        <taxon>Dikarya</taxon>
        <taxon>Basidiomycota</taxon>
        <taxon>Pucciniomycotina</taxon>
        <taxon>Microbotryomycetes</taxon>
        <taxon>Sporidiobolales</taxon>
        <taxon>Sporidiobolaceae</taxon>
        <taxon>Rhodotorula</taxon>
    </lineage>
</organism>
<dbReference type="EMBL" id="CWKI01000002">
    <property type="protein sequence ID" value="CTR05130.1"/>
    <property type="molecule type" value="Genomic_DNA"/>
</dbReference>
<dbReference type="InterPro" id="IPR006169">
    <property type="entry name" value="GTP1_OBG_dom"/>
</dbReference>
<evidence type="ECO:0000313" key="8">
    <source>
        <dbReference type="EMBL" id="PRQ76667.1"/>
    </source>
</evidence>
<dbReference type="EMBL" id="LCTV02000002">
    <property type="protein sequence ID" value="PRQ76667.1"/>
    <property type="molecule type" value="Genomic_DNA"/>
</dbReference>
<dbReference type="Gene3D" id="2.70.210.12">
    <property type="entry name" value="GTP1/OBG domain"/>
    <property type="match status" value="1"/>
</dbReference>
<evidence type="ECO:0000313" key="10">
    <source>
        <dbReference type="Proteomes" id="UP000239560"/>
    </source>
</evidence>
<evidence type="ECO:0000256" key="3">
    <source>
        <dbReference type="SAM" id="Coils"/>
    </source>
</evidence>
<feature type="compositionally biased region" description="Acidic residues" evidence="4">
    <location>
        <begin position="648"/>
        <end position="658"/>
    </location>
</feature>
<dbReference type="Pfam" id="PF01018">
    <property type="entry name" value="GTP1_OBG"/>
    <property type="match status" value="1"/>
</dbReference>
<sequence length="658" mass="72745">MLRTSLRPWHRPACWLRPYSTLPSLDPAPTPTSATAERKAKAKADWKRRAQGSNFVDTLRVMVASGKGGSGGVAFHREKFVRRGPPAGGNGGVGGSVYLVASPSVSNLSHLGRTVKAGPGGSGRGSWLGGARGEDAIIRVPVGTVVREIRQKSTDEEVLEQEKEERQELEWAYEANRIRMEEAQAREIRWQKWKKRRDQAEKFGDPDTVEAWEELDEEPIAQHKLDALAKLRKALFVMYPGAELEGHPSFLRTEHQLLSKMLSREIDMPASRVKGRFRRNRAWDEEEDDAPLYLDLVKPTPIDDPILLVPGGQPGLGNPSFLTHEDRSPKYATRGGEGDRVIFELEVKSIGEVGLVGLPNAGKSTLLRSLTSSAPRVASYAFTTLNPHHGTCIIWSDGTFSGPRAAPHTSDAAEISDTPSTPQYFSAEKQHASRAERRKHLPADFPRRGDSERSEVLRFTMTDNPGLVEDSSLNVGLGHAFLRHIERCSALVYVVDLSSPDPCGAIRSLRKELREYARMKEMKEGELEGRIRGVVANKADLFGPAEAEEQIEMGAGEADVDPAALEEARRKSAEDGRRKLGELMEYVRGMEKEEIEAGIRSPEDPIWVVPISAKKRQNVPALVNKLAETVKKERARAAELAKAAGAAEAEDEEYEEDD</sequence>
<keyword evidence="9" id="KW-1185">Reference proteome</keyword>
<evidence type="ECO:0000313" key="7">
    <source>
        <dbReference type="EMBL" id="CTR05130.1"/>
    </source>
</evidence>
<dbReference type="InterPro" id="IPR006073">
    <property type="entry name" value="GTP-bd"/>
</dbReference>
<dbReference type="PROSITE" id="PS51883">
    <property type="entry name" value="OBG"/>
    <property type="match status" value="1"/>
</dbReference>
<dbReference type="STRING" id="5286.A0A0K3C9D0"/>
<keyword evidence="3" id="KW-0175">Coiled coil</keyword>